<feature type="compositionally biased region" description="Polar residues" evidence="1">
    <location>
        <begin position="91"/>
        <end position="102"/>
    </location>
</feature>
<gene>
    <name evidence="3" type="primary">106072894</name>
</gene>
<proteinExistence type="predicted"/>
<dbReference type="VEuPathDB" id="VectorBase:BGLB022929"/>
<evidence type="ECO:0000256" key="2">
    <source>
        <dbReference type="SAM" id="Phobius"/>
    </source>
</evidence>
<name>A0A2C9KSF4_BIOGL</name>
<dbReference type="VEuPathDB" id="VectorBase:BGLAX_032025"/>
<evidence type="ECO:0000313" key="3">
    <source>
        <dbReference type="EnsemblMetazoa" id="BGLB022929-PC"/>
    </source>
</evidence>
<feature type="transmembrane region" description="Helical" evidence="2">
    <location>
        <begin position="20"/>
        <end position="42"/>
    </location>
</feature>
<dbReference type="AlphaFoldDB" id="A0A2C9KSF4"/>
<keyword evidence="2" id="KW-0472">Membrane</keyword>
<sequence length="102" mass="10998">MAIITELPQKEETEELNYGIIAGIIAAAVAIIFITIVIYVAAHKTNCGLSQGDTLQTNAHTSDLPKVNIEQLKSLYKLSNDSPEKDKATPENASTEIVVTTL</sequence>
<dbReference type="Proteomes" id="UP000076420">
    <property type="component" value="Unassembled WGS sequence"/>
</dbReference>
<keyword evidence="2" id="KW-1133">Transmembrane helix</keyword>
<evidence type="ECO:0000256" key="1">
    <source>
        <dbReference type="SAM" id="MobiDB-lite"/>
    </source>
</evidence>
<organism evidence="3 4">
    <name type="scientific">Biomphalaria glabrata</name>
    <name type="common">Bloodfluke planorb</name>
    <name type="synonym">Freshwater snail</name>
    <dbReference type="NCBI Taxonomy" id="6526"/>
    <lineage>
        <taxon>Eukaryota</taxon>
        <taxon>Metazoa</taxon>
        <taxon>Spiralia</taxon>
        <taxon>Lophotrochozoa</taxon>
        <taxon>Mollusca</taxon>
        <taxon>Gastropoda</taxon>
        <taxon>Heterobranchia</taxon>
        <taxon>Euthyneura</taxon>
        <taxon>Panpulmonata</taxon>
        <taxon>Hygrophila</taxon>
        <taxon>Lymnaeoidea</taxon>
        <taxon>Planorbidae</taxon>
        <taxon>Biomphalaria</taxon>
    </lineage>
</organism>
<dbReference type="EnsemblMetazoa" id="BGLB022929-RC">
    <property type="protein sequence ID" value="BGLB022929-PC"/>
    <property type="gene ID" value="BGLB022929"/>
</dbReference>
<feature type="region of interest" description="Disordered" evidence="1">
    <location>
        <begin position="80"/>
        <end position="102"/>
    </location>
</feature>
<evidence type="ECO:0000313" key="4">
    <source>
        <dbReference type="Proteomes" id="UP000076420"/>
    </source>
</evidence>
<protein>
    <submittedName>
        <fullName evidence="3">Uncharacterized protein</fullName>
    </submittedName>
</protein>
<dbReference type="OrthoDB" id="6161934at2759"/>
<accession>A0A2C9KSF4</accession>
<keyword evidence="2" id="KW-0812">Transmembrane</keyword>
<reference evidence="3" key="1">
    <citation type="submission" date="2020-05" db="UniProtKB">
        <authorList>
            <consortium name="EnsemblMetazoa"/>
        </authorList>
    </citation>
    <scope>IDENTIFICATION</scope>
    <source>
        <strain evidence="3">BB02</strain>
    </source>
</reference>